<dbReference type="RefSeq" id="WP_060992124.1">
    <property type="nucleotide sequence ID" value="NZ_BSOU01000002.1"/>
</dbReference>
<dbReference type="InterPro" id="IPR001690">
    <property type="entry name" value="Autoind_synthase"/>
</dbReference>
<evidence type="ECO:0000256" key="7">
    <source>
        <dbReference type="ARBA" id="ARBA00048576"/>
    </source>
</evidence>
<dbReference type="EC" id="2.3.1.184" evidence="1 9"/>
<accession>A0A2S7X781</accession>
<dbReference type="GO" id="GO:0009372">
    <property type="term" value="P:quorum sensing"/>
    <property type="evidence" value="ECO:0007669"/>
    <property type="project" value="UniProtKB-UniRule"/>
</dbReference>
<evidence type="ECO:0000313" key="10">
    <source>
        <dbReference type="EMBL" id="GLR73873.1"/>
    </source>
</evidence>
<dbReference type="InterPro" id="IPR016181">
    <property type="entry name" value="Acyl_CoA_acyltransferase"/>
</dbReference>
<gene>
    <name evidence="10" type="primary">luxI</name>
    <name evidence="11" type="ORF">BTO23_12765</name>
    <name evidence="10" type="ORF">GCM10007855_07470</name>
</gene>
<dbReference type="Proteomes" id="UP001156660">
    <property type="component" value="Unassembled WGS sequence"/>
</dbReference>
<keyword evidence="13" id="KW-1185">Reference proteome</keyword>
<evidence type="ECO:0000256" key="3">
    <source>
        <dbReference type="ARBA" id="ARBA00022654"/>
    </source>
</evidence>
<dbReference type="Gene3D" id="3.40.630.30">
    <property type="match status" value="1"/>
</dbReference>
<organism evidence="11 12">
    <name type="scientific">Aliivibrio sifiae</name>
    <dbReference type="NCBI Taxonomy" id="566293"/>
    <lineage>
        <taxon>Bacteria</taxon>
        <taxon>Pseudomonadati</taxon>
        <taxon>Pseudomonadota</taxon>
        <taxon>Gammaproteobacteria</taxon>
        <taxon>Vibrionales</taxon>
        <taxon>Vibrionaceae</taxon>
        <taxon>Aliivibrio</taxon>
    </lineage>
</organism>
<dbReference type="AlphaFoldDB" id="A0A2S7X781"/>
<evidence type="ECO:0000256" key="4">
    <source>
        <dbReference type="ARBA" id="ARBA00022679"/>
    </source>
</evidence>
<comment type="similarity">
    <text evidence="8 9">Belongs to the autoinducer synthase family.</text>
</comment>
<dbReference type="Pfam" id="PF00765">
    <property type="entry name" value="Autoind_synth"/>
    <property type="match status" value="1"/>
</dbReference>
<evidence type="ECO:0000313" key="13">
    <source>
        <dbReference type="Proteomes" id="UP001156660"/>
    </source>
</evidence>
<keyword evidence="5 9" id="KW-0949">S-adenosyl-L-methionine</keyword>
<dbReference type="EMBL" id="MSCP01000002">
    <property type="protein sequence ID" value="PQJ86996.1"/>
    <property type="molecule type" value="Genomic_DNA"/>
</dbReference>
<keyword evidence="4 9" id="KW-0808">Transferase</keyword>
<dbReference type="PRINTS" id="PR01549">
    <property type="entry name" value="AUTOINDCRSYN"/>
</dbReference>
<evidence type="ECO:0000313" key="12">
    <source>
        <dbReference type="Proteomes" id="UP000239273"/>
    </source>
</evidence>
<dbReference type="GO" id="GO:0061579">
    <property type="term" value="F:N-acyl homoserine lactone synthase activity"/>
    <property type="evidence" value="ECO:0007669"/>
    <property type="project" value="UniProtKB-UniRule"/>
</dbReference>
<evidence type="ECO:0000256" key="9">
    <source>
        <dbReference type="RuleBase" id="RU361135"/>
    </source>
</evidence>
<name>A0A2S7X781_9GAMM</name>
<dbReference type="InterPro" id="IPR018311">
    <property type="entry name" value="Autoind_synth_CS"/>
</dbReference>
<reference evidence="10" key="1">
    <citation type="journal article" date="2014" name="Int. J. Syst. Evol. Microbiol.">
        <title>Complete genome of a new Firmicutes species belonging to the dominant human colonic microbiota ('Ruminococcus bicirculans') reveals two chromosomes and a selective capacity to utilize plant glucans.</title>
        <authorList>
            <consortium name="NISC Comparative Sequencing Program"/>
            <person name="Wegmann U."/>
            <person name="Louis P."/>
            <person name="Goesmann A."/>
            <person name="Henrissat B."/>
            <person name="Duncan S.H."/>
            <person name="Flint H.J."/>
        </authorList>
    </citation>
    <scope>NUCLEOTIDE SEQUENCE</scope>
    <source>
        <strain evidence="10">NBRC 105001</strain>
    </source>
</reference>
<protein>
    <recommendedName>
        <fullName evidence="2 9">Acyl-homoserine-lactone synthase</fullName>
        <ecNumber evidence="1 9">2.3.1.184</ecNumber>
    </recommendedName>
    <alternativeName>
        <fullName evidence="9">Autoinducer synthesis protein</fullName>
    </alternativeName>
</protein>
<dbReference type="OrthoDB" id="6023281at2"/>
<evidence type="ECO:0000313" key="11">
    <source>
        <dbReference type="EMBL" id="PQJ86996.1"/>
    </source>
</evidence>
<evidence type="ECO:0000256" key="6">
    <source>
        <dbReference type="ARBA" id="ARBA00022929"/>
    </source>
</evidence>
<comment type="caution">
    <text evidence="11">The sequence shown here is derived from an EMBL/GenBank/DDBJ whole genome shotgun (WGS) entry which is preliminary data.</text>
</comment>
<dbReference type="Proteomes" id="UP000239273">
    <property type="component" value="Unassembled WGS sequence"/>
</dbReference>
<dbReference type="PROSITE" id="PS00949">
    <property type="entry name" value="AUTOINDUCER_SYNTH_1"/>
    <property type="match status" value="1"/>
</dbReference>
<dbReference type="SUPFAM" id="SSF55729">
    <property type="entry name" value="Acyl-CoA N-acyltransferases (Nat)"/>
    <property type="match status" value="1"/>
</dbReference>
<reference evidence="11 12" key="2">
    <citation type="submission" date="2016-12" db="EMBL/GenBank/DDBJ databases">
        <title>Diversity of luminous bacteria.</title>
        <authorList>
            <person name="Yoshizawa S."/>
            <person name="Kogure K."/>
        </authorList>
    </citation>
    <scope>NUCLEOTIDE SEQUENCE [LARGE SCALE GENOMIC DNA]</scope>
    <source>
        <strain evidence="11 12">NBRC 105001</strain>
    </source>
</reference>
<evidence type="ECO:0000256" key="8">
    <source>
        <dbReference type="PROSITE-ProRule" id="PRU00533"/>
    </source>
</evidence>
<reference evidence="13" key="3">
    <citation type="journal article" date="2019" name="Int. J. Syst. Evol. Microbiol.">
        <title>The Global Catalogue of Microorganisms (GCM) 10K type strain sequencing project: providing services to taxonomists for standard genome sequencing and annotation.</title>
        <authorList>
            <consortium name="The Broad Institute Genomics Platform"/>
            <consortium name="The Broad Institute Genome Sequencing Center for Infectious Disease"/>
            <person name="Wu L."/>
            <person name="Ma J."/>
        </authorList>
    </citation>
    <scope>NUCLEOTIDE SEQUENCE [LARGE SCALE GENOMIC DNA]</scope>
    <source>
        <strain evidence="13">NBRC 105001</strain>
    </source>
</reference>
<dbReference type="EMBL" id="BSOU01000002">
    <property type="protein sequence ID" value="GLR73873.1"/>
    <property type="molecule type" value="Genomic_DNA"/>
</dbReference>
<keyword evidence="6 8" id="KW-0071">Autoinducer synthesis</keyword>
<evidence type="ECO:0000256" key="1">
    <source>
        <dbReference type="ARBA" id="ARBA00012340"/>
    </source>
</evidence>
<reference evidence="10" key="4">
    <citation type="submission" date="2023-01" db="EMBL/GenBank/DDBJ databases">
        <title>Draft genome sequence of Aliivibrio sifiae strain NBRC 105001.</title>
        <authorList>
            <person name="Sun Q."/>
            <person name="Mori K."/>
        </authorList>
    </citation>
    <scope>NUCLEOTIDE SEQUENCE</scope>
    <source>
        <strain evidence="10">NBRC 105001</strain>
    </source>
</reference>
<evidence type="ECO:0000256" key="5">
    <source>
        <dbReference type="ARBA" id="ARBA00022691"/>
    </source>
</evidence>
<sequence>MTIMIKKAEFTTIPKNEYLGILSLRYQVFKKRLQWDLKSENDLESDQYDNDSAEYIYACDDTRNVNGCWRLLPTTGDYMLKTVFPELLGHHKAPSDPRVVELSRFAVGKHSSKMHDSASEITMKLFEAIYFHAIKNDIKEYVTVTSTAIERFLKRINIPCERIGDQQVHLLGETKSVVLSMPINNMFREAIAS</sequence>
<evidence type="ECO:0000256" key="2">
    <source>
        <dbReference type="ARBA" id="ARBA00018768"/>
    </source>
</evidence>
<proteinExistence type="inferred from homology"/>
<keyword evidence="3 8" id="KW-0673">Quorum sensing</keyword>
<dbReference type="GO" id="GO:0007165">
    <property type="term" value="P:signal transduction"/>
    <property type="evidence" value="ECO:0007669"/>
    <property type="project" value="TreeGrafter"/>
</dbReference>
<dbReference type="PANTHER" id="PTHR39322:SF1">
    <property type="entry name" value="ISOVALERYL-HOMOSERINE LACTONE SYNTHASE"/>
    <property type="match status" value="1"/>
</dbReference>
<dbReference type="PANTHER" id="PTHR39322">
    <property type="entry name" value="ACYL-HOMOSERINE-LACTONE SYNTHASE"/>
    <property type="match status" value="1"/>
</dbReference>
<comment type="catalytic activity">
    <reaction evidence="7 9">
        <text>a fatty acyl-[ACP] + S-adenosyl-L-methionine = an N-acyl-L-homoserine lactone + S-methyl-5'-thioadenosine + holo-[ACP] + H(+)</text>
        <dbReference type="Rhea" id="RHEA:10096"/>
        <dbReference type="Rhea" id="RHEA-COMP:9685"/>
        <dbReference type="Rhea" id="RHEA-COMP:14125"/>
        <dbReference type="ChEBI" id="CHEBI:15378"/>
        <dbReference type="ChEBI" id="CHEBI:17509"/>
        <dbReference type="ChEBI" id="CHEBI:55474"/>
        <dbReference type="ChEBI" id="CHEBI:59789"/>
        <dbReference type="ChEBI" id="CHEBI:64479"/>
        <dbReference type="ChEBI" id="CHEBI:138651"/>
        <dbReference type="EC" id="2.3.1.184"/>
    </reaction>
</comment>
<dbReference type="PROSITE" id="PS51187">
    <property type="entry name" value="AUTOINDUCER_SYNTH_2"/>
    <property type="match status" value="1"/>
</dbReference>